<keyword evidence="3" id="KW-0813">Transport</keyword>
<dbReference type="PANTHER" id="PTHR11153:SF14">
    <property type="entry name" value="SIDEROFLEXIN-2"/>
    <property type="match status" value="1"/>
</dbReference>
<evidence type="ECO:0000256" key="6">
    <source>
        <dbReference type="ARBA" id="ARBA00022989"/>
    </source>
</evidence>
<dbReference type="PANTHER" id="PTHR11153">
    <property type="entry name" value="SIDEROFLEXIN"/>
    <property type="match status" value="1"/>
</dbReference>
<dbReference type="Pfam" id="PF03820">
    <property type="entry name" value="SFXNs"/>
    <property type="match status" value="1"/>
</dbReference>
<evidence type="ECO:0000256" key="7">
    <source>
        <dbReference type="ARBA" id="ARBA00023128"/>
    </source>
</evidence>
<dbReference type="EMBL" id="HACG01009282">
    <property type="protein sequence ID" value="CEK56147.1"/>
    <property type="molecule type" value="Transcribed_RNA"/>
</dbReference>
<dbReference type="InterPro" id="IPR004686">
    <property type="entry name" value="Mtc"/>
</dbReference>
<reference evidence="10" key="1">
    <citation type="submission" date="2014-12" db="EMBL/GenBank/DDBJ databases">
        <title>Insight into the proteome of Arion vulgaris.</title>
        <authorList>
            <person name="Aradska J."/>
            <person name="Bulat T."/>
            <person name="Smidak R."/>
            <person name="Sarate P."/>
            <person name="Gangsoo J."/>
            <person name="Sialana F."/>
            <person name="Bilban M."/>
            <person name="Lubec G."/>
        </authorList>
    </citation>
    <scope>NUCLEOTIDE SEQUENCE</scope>
    <source>
        <tissue evidence="10">Skin</tissue>
    </source>
</reference>
<name>A0A0B6YIX4_9EUPU</name>
<keyword evidence="8 9" id="KW-0472">Membrane</keyword>
<dbReference type="AlphaFoldDB" id="A0A0B6YIX4"/>
<proteinExistence type="inferred from homology"/>
<evidence type="ECO:0000256" key="8">
    <source>
        <dbReference type="ARBA" id="ARBA00023136"/>
    </source>
</evidence>
<dbReference type="GO" id="GO:0140300">
    <property type="term" value="P:serine import into mitochondrion"/>
    <property type="evidence" value="ECO:0007669"/>
    <property type="project" value="TreeGrafter"/>
</dbReference>
<dbReference type="GO" id="GO:0015075">
    <property type="term" value="F:monoatomic ion transmembrane transporter activity"/>
    <property type="evidence" value="ECO:0007669"/>
    <property type="project" value="InterPro"/>
</dbReference>
<evidence type="ECO:0000313" key="10">
    <source>
        <dbReference type="EMBL" id="CEK56147.1"/>
    </source>
</evidence>
<feature type="transmembrane region" description="Helical" evidence="9">
    <location>
        <begin position="102"/>
        <end position="123"/>
    </location>
</feature>
<protein>
    <recommendedName>
        <fullName evidence="9">Sidoreflexin</fullName>
    </recommendedName>
</protein>
<feature type="transmembrane region" description="Helical" evidence="9">
    <location>
        <begin position="270"/>
        <end position="289"/>
    </location>
</feature>
<comment type="similarity">
    <text evidence="2 9">Belongs to the sideroflexin family.</text>
</comment>
<evidence type="ECO:0000256" key="9">
    <source>
        <dbReference type="RuleBase" id="RU362000"/>
    </source>
</evidence>
<keyword evidence="4 9" id="KW-0812">Transmembrane</keyword>
<feature type="transmembrane region" description="Helical" evidence="9">
    <location>
        <begin position="227"/>
        <end position="249"/>
    </location>
</feature>
<evidence type="ECO:0000256" key="4">
    <source>
        <dbReference type="ARBA" id="ARBA00022692"/>
    </source>
</evidence>
<evidence type="ECO:0000256" key="5">
    <source>
        <dbReference type="ARBA" id="ARBA00022970"/>
    </source>
</evidence>
<accession>A0A0B6YIX4</accession>
<evidence type="ECO:0000256" key="3">
    <source>
        <dbReference type="ARBA" id="ARBA00022448"/>
    </source>
</evidence>
<keyword evidence="6 9" id="KW-1133">Transmembrane helix</keyword>
<organism evidence="10">
    <name type="scientific">Arion vulgaris</name>
    <dbReference type="NCBI Taxonomy" id="1028688"/>
    <lineage>
        <taxon>Eukaryota</taxon>
        <taxon>Metazoa</taxon>
        <taxon>Spiralia</taxon>
        <taxon>Lophotrochozoa</taxon>
        <taxon>Mollusca</taxon>
        <taxon>Gastropoda</taxon>
        <taxon>Heterobranchia</taxon>
        <taxon>Euthyneura</taxon>
        <taxon>Panpulmonata</taxon>
        <taxon>Eupulmonata</taxon>
        <taxon>Stylommatophora</taxon>
        <taxon>Helicina</taxon>
        <taxon>Arionoidea</taxon>
        <taxon>Arionidae</taxon>
        <taxon>Arion</taxon>
    </lineage>
</organism>
<feature type="transmembrane region" description="Helical" evidence="9">
    <location>
        <begin position="147"/>
        <end position="165"/>
    </location>
</feature>
<keyword evidence="5" id="KW-0029">Amino-acid transport</keyword>
<evidence type="ECO:0000256" key="2">
    <source>
        <dbReference type="ARBA" id="ARBA00005974"/>
    </source>
</evidence>
<dbReference type="GO" id="GO:0005743">
    <property type="term" value="C:mitochondrial inner membrane"/>
    <property type="evidence" value="ECO:0007669"/>
    <property type="project" value="TreeGrafter"/>
</dbReference>
<sequence length="328" mass="36725">MDNIVTKRIDINNSPYDLSKFWGRVRHFAWITDPRLSMVTKTELLEARDLLEKYKQAHALQDISEKKLRKAQQIYLSAFHPDSGDLQNVFGRMSFQVPGGMVLIGAMITFYKSTGAIVFWQWANQSFNALVNYTNSNATAEVNTKRLLTAYVSATTSALVVALGLKRVLATRASPLFQRFVPFAAVAAANAVNIPLMRQSELTTGVDLTDENFNYVTKSKYAAVKGISQVVISRIFMAAPSMIILPVLMERIEKTAPFLRYKWLSGICQVLFSGLLLLVTVLVGCAIFPQRCSISSSQLSILDHKRVEELRKTGTITLPEKLYFNKGL</sequence>
<keyword evidence="7 9" id="KW-0496">Mitochondrion</keyword>
<dbReference type="NCBIfam" id="TIGR00798">
    <property type="entry name" value="mtc"/>
    <property type="match status" value="1"/>
</dbReference>
<gene>
    <name evidence="10" type="primary">ORF26911</name>
</gene>
<comment type="subcellular location">
    <subcellularLocation>
        <location evidence="1 9">Mitochondrion membrane</location>
        <topology evidence="1 9">Multi-pass membrane protein</topology>
    </subcellularLocation>
</comment>
<evidence type="ECO:0000256" key="1">
    <source>
        <dbReference type="ARBA" id="ARBA00004225"/>
    </source>
</evidence>